<evidence type="ECO:0000256" key="2">
    <source>
        <dbReference type="SAM" id="Phobius"/>
    </source>
</evidence>
<feature type="compositionally biased region" description="Low complexity" evidence="1">
    <location>
        <begin position="10"/>
        <end position="20"/>
    </location>
</feature>
<evidence type="ECO:0000313" key="3">
    <source>
        <dbReference type="EMBL" id="MBZ6078667.1"/>
    </source>
</evidence>
<dbReference type="RefSeq" id="WP_224315419.1">
    <property type="nucleotide sequence ID" value="NZ_JAIRBM010000021.1"/>
</dbReference>
<keyword evidence="2" id="KW-0472">Membrane</keyword>
<evidence type="ECO:0000256" key="1">
    <source>
        <dbReference type="SAM" id="MobiDB-lite"/>
    </source>
</evidence>
<feature type="region of interest" description="Disordered" evidence="1">
    <location>
        <begin position="1"/>
        <end position="20"/>
    </location>
</feature>
<dbReference type="EMBL" id="JAIRBM010000021">
    <property type="protein sequence ID" value="MBZ6078667.1"/>
    <property type="molecule type" value="Genomic_DNA"/>
</dbReference>
<dbReference type="Proteomes" id="UP000704176">
    <property type="component" value="Unassembled WGS sequence"/>
</dbReference>
<name>A0ABS7VUP5_9HYPH</name>
<sequence length="60" mass="6161">MINSDPSPIQATQADGDAAHAAARTGPKGAAVVAGIATAIVVAIWFAFYFFVFIPRGIAQ</sequence>
<keyword evidence="2" id="KW-1133">Transmembrane helix</keyword>
<accession>A0ABS7VUP5</accession>
<keyword evidence="4" id="KW-1185">Reference proteome</keyword>
<comment type="caution">
    <text evidence="3">The sequence shown here is derived from an EMBL/GenBank/DDBJ whole genome shotgun (WGS) entry which is preliminary data.</text>
</comment>
<protein>
    <recommendedName>
        <fullName evidence="5">Cytochrome c oxidase subunit 2A</fullName>
    </recommendedName>
</protein>
<keyword evidence="2" id="KW-0812">Transmembrane</keyword>
<reference evidence="3 4" key="1">
    <citation type="submission" date="2021-09" db="EMBL/GenBank/DDBJ databases">
        <title>The complete genome sequence of a new microorganism.</title>
        <authorList>
            <person name="Zi Z."/>
        </authorList>
    </citation>
    <scope>NUCLEOTIDE SEQUENCE [LARGE SCALE GENOMIC DNA]</scope>
    <source>
        <strain evidence="3 4">WGZ8</strain>
    </source>
</reference>
<proteinExistence type="predicted"/>
<evidence type="ECO:0008006" key="5">
    <source>
        <dbReference type="Google" id="ProtNLM"/>
    </source>
</evidence>
<evidence type="ECO:0000313" key="4">
    <source>
        <dbReference type="Proteomes" id="UP000704176"/>
    </source>
</evidence>
<organism evidence="3 4">
    <name type="scientific">Microvirga puerhi</name>
    <dbReference type="NCBI Taxonomy" id="2876078"/>
    <lineage>
        <taxon>Bacteria</taxon>
        <taxon>Pseudomonadati</taxon>
        <taxon>Pseudomonadota</taxon>
        <taxon>Alphaproteobacteria</taxon>
        <taxon>Hyphomicrobiales</taxon>
        <taxon>Methylobacteriaceae</taxon>
        <taxon>Microvirga</taxon>
    </lineage>
</organism>
<feature type="transmembrane region" description="Helical" evidence="2">
    <location>
        <begin position="30"/>
        <end position="54"/>
    </location>
</feature>
<gene>
    <name evidence="3" type="ORF">K9B37_20615</name>
</gene>